<keyword evidence="4" id="KW-1185">Reference proteome</keyword>
<evidence type="ECO:0000256" key="2">
    <source>
        <dbReference type="PROSITE-ProRule" id="PRU00708"/>
    </source>
</evidence>
<dbReference type="EMBL" id="MNCJ02000330">
    <property type="protein sequence ID" value="KAF5766081.1"/>
    <property type="molecule type" value="Genomic_DNA"/>
</dbReference>
<name>A0A9K3E375_HELAN</name>
<proteinExistence type="predicted"/>
<feature type="repeat" description="PPR" evidence="2">
    <location>
        <begin position="13"/>
        <end position="47"/>
    </location>
</feature>
<protein>
    <submittedName>
        <fullName evidence="3">Tetratricopeptide-like helical domain superfamily</fullName>
    </submittedName>
</protein>
<keyword evidence="1" id="KW-0677">Repeat</keyword>
<dbReference type="InterPro" id="IPR011990">
    <property type="entry name" value="TPR-like_helical_dom_sf"/>
</dbReference>
<accession>A0A9K3E375</accession>
<gene>
    <name evidence="3" type="ORF">HanXRQr2_Chr15g0711161</name>
</gene>
<dbReference type="AlphaFoldDB" id="A0A9K3E375"/>
<reference evidence="3" key="1">
    <citation type="journal article" date="2017" name="Nature">
        <title>The sunflower genome provides insights into oil metabolism, flowering and Asterid evolution.</title>
        <authorList>
            <person name="Badouin H."/>
            <person name="Gouzy J."/>
            <person name="Grassa C.J."/>
            <person name="Murat F."/>
            <person name="Staton S.E."/>
            <person name="Cottret L."/>
            <person name="Lelandais-Briere C."/>
            <person name="Owens G.L."/>
            <person name="Carrere S."/>
            <person name="Mayjonade B."/>
            <person name="Legrand L."/>
            <person name="Gill N."/>
            <person name="Kane N.C."/>
            <person name="Bowers J.E."/>
            <person name="Hubner S."/>
            <person name="Bellec A."/>
            <person name="Berard A."/>
            <person name="Berges H."/>
            <person name="Blanchet N."/>
            <person name="Boniface M.C."/>
            <person name="Brunel D."/>
            <person name="Catrice O."/>
            <person name="Chaidir N."/>
            <person name="Claudel C."/>
            <person name="Donnadieu C."/>
            <person name="Faraut T."/>
            <person name="Fievet G."/>
            <person name="Helmstetter N."/>
            <person name="King M."/>
            <person name="Knapp S.J."/>
            <person name="Lai Z."/>
            <person name="Le Paslier M.C."/>
            <person name="Lippi Y."/>
            <person name="Lorenzon L."/>
            <person name="Mandel J.R."/>
            <person name="Marage G."/>
            <person name="Marchand G."/>
            <person name="Marquand E."/>
            <person name="Bret-Mestries E."/>
            <person name="Morien E."/>
            <person name="Nambeesan S."/>
            <person name="Nguyen T."/>
            <person name="Pegot-Espagnet P."/>
            <person name="Pouilly N."/>
            <person name="Raftis F."/>
            <person name="Sallet E."/>
            <person name="Schiex T."/>
            <person name="Thomas J."/>
            <person name="Vandecasteele C."/>
            <person name="Vares D."/>
            <person name="Vear F."/>
            <person name="Vautrin S."/>
            <person name="Crespi M."/>
            <person name="Mangin B."/>
            <person name="Burke J.M."/>
            <person name="Salse J."/>
            <person name="Munos S."/>
            <person name="Vincourt P."/>
            <person name="Rieseberg L.H."/>
            <person name="Langlade N.B."/>
        </authorList>
    </citation>
    <scope>NUCLEOTIDE SEQUENCE</scope>
    <source>
        <tissue evidence="3">Leaves</tissue>
    </source>
</reference>
<dbReference type="NCBIfam" id="TIGR00756">
    <property type="entry name" value="PPR"/>
    <property type="match status" value="1"/>
</dbReference>
<sequence length="61" mass="6678">MLMQMHSIGYEPDGGVYNYLISSLCKVDQYVEAIQVLRSMGGAGCVPDLDSFGYVIGLLCR</sequence>
<dbReference type="Pfam" id="PF13041">
    <property type="entry name" value="PPR_2"/>
    <property type="match status" value="1"/>
</dbReference>
<evidence type="ECO:0000256" key="1">
    <source>
        <dbReference type="ARBA" id="ARBA00022737"/>
    </source>
</evidence>
<evidence type="ECO:0000313" key="4">
    <source>
        <dbReference type="Proteomes" id="UP000215914"/>
    </source>
</evidence>
<dbReference type="InterPro" id="IPR002885">
    <property type="entry name" value="PPR_rpt"/>
</dbReference>
<dbReference type="Gene3D" id="1.25.40.10">
    <property type="entry name" value="Tetratricopeptide repeat domain"/>
    <property type="match status" value="1"/>
</dbReference>
<dbReference type="Proteomes" id="UP000215914">
    <property type="component" value="Unassembled WGS sequence"/>
</dbReference>
<dbReference type="PROSITE" id="PS51375">
    <property type="entry name" value="PPR"/>
    <property type="match status" value="1"/>
</dbReference>
<dbReference type="Gramene" id="mRNA:HanXRQr2_Chr15g0711161">
    <property type="protein sequence ID" value="CDS:HanXRQr2_Chr15g0711161.1"/>
    <property type="gene ID" value="HanXRQr2_Chr15g0711161"/>
</dbReference>
<comment type="caution">
    <text evidence="3">The sequence shown here is derived from an EMBL/GenBank/DDBJ whole genome shotgun (WGS) entry which is preliminary data.</text>
</comment>
<reference evidence="3" key="2">
    <citation type="submission" date="2020-06" db="EMBL/GenBank/DDBJ databases">
        <title>Helianthus annuus Genome sequencing and assembly Release 2.</title>
        <authorList>
            <person name="Gouzy J."/>
            <person name="Langlade N."/>
            <person name="Munos S."/>
        </authorList>
    </citation>
    <scope>NUCLEOTIDE SEQUENCE</scope>
    <source>
        <tissue evidence="3">Leaves</tissue>
    </source>
</reference>
<evidence type="ECO:0000313" key="3">
    <source>
        <dbReference type="EMBL" id="KAF5766081.1"/>
    </source>
</evidence>
<organism evidence="3 4">
    <name type="scientific">Helianthus annuus</name>
    <name type="common">Common sunflower</name>
    <dbReference type="NCBI Taxonomy" id="4232"/>
    <lineage>
        <taxon>Eukaryota</taxon>
        <taxon>Viridiplantae</taxon>
        <taxon>Streptophyta</taxon>
        <taxon>Embryophyta</taxon>
        <taxon>Tracheophyta</taxon>
        <taxon>Spermatophyta</taxon>
        <taxon>Magnoliopsida</taxon>
        <taxon>eudicotyledons</taxon>
        <taxon>Gunneridae</taxon>
        <taxon>Pentapetalae</taxon>
        <taxon>asterids</taxon>
        <taxon>campanulids</taxon>
        <taxon>Asterales</taxon>
        <taxon>Asteraceae</taxon>
        <taxon>Asteroideae</taxon>
        <taxon>Heliantheae alliance</taxon>
        <taxon>Heliantheae</taxon>
        <taxon>Helianthus</taxon>
    </lineage>
</organism>